<dbReference type="InterPro" id="IPR020554">
    <property type="entry name" value="UPF0021_CS"/>
</dbReference>
<evidence type="ECO:0000256" key="2">
    <source>
        <dbReference type="PIRSR" id="PIRSR004976-50"/>
    </source>
</evidence>
<dbReference type="GO" id="GO:0000049">
    <property type="term" value="F:tRNA binding"/>
    <property type="evidence" value="ECO:0007669"/>
    <property type="project" value="InterPro"/>
</dbReference>
<dbReference type="AlphaFoldDB" id="A0A1Q6DXF6"/>
<feature type="domain" description="2-thiouridine synthetase TtuA-like N-terminal LIM" evidence="5">
    <location>
        <begin position="4"/>
        <end position="29"/>
    </location>
</feature>
<dbReference type="InterPro" id="IPR035107">
    <property type="entry name" value="tRNA_thiolation_TtcA_Ctu1"/>
</dbReference>
<feature type="binding site" evidence="3">
    <location>
        <position position="86"/>
    </location>
    <ligand>
        <name>ATP</name>
        <dbReference type="ChEBI" id="CHEBI:30616"/>
    </ligand>
</feature>
<feature type="binding site" evidence="2">
    <location>
        <position position="5"/>
    </location>
    <ligand>
        <name>Zn(2+)</name>
        <dbReference type="ChEBI" id="CHEBI:29105"/>
        <label>1</label>
    </ligand>
</feature>
<gene>
    <name evidence="6" type="ORF">BTN85_1543</name>
</gene>
<dbReference type="Pfam" id="PF01171">
    <property type="entry name" value="ATP_bind_3"/>
    <property type="match status" value="1"/>
</dbReference>
<feature type="binding site" evidence="3">
    <location>
        <position position="169"/>
    </location>
    <ligand>
        <name>ATP</name>
        <dbReference type="ChEBI" id="CHEBI:30616"/>
    </ligand>
</feature>
<dbReference type="STRING" id="1903181.BTN85_1543"/>
<evidence type="ECO:0000313" key="7">
    <source>
        <dbReference type="Proteomes" id="UP000185744"/>
    </source>
</evidence>
<dbReference type="InterPro" id="IPR000541">
    <property type="entry name" value="Ncs6/Tuc1/Ctu1"/>
</dbReference>
<feature type="domain" description="tRNA(Ile)-lysidine/2-thiocytidine synthase N-terminal" evidence="4">
    <location>
        <begin position="52"/>
        <end position="221"/>
    </location>
</feature>
<dbReference type="EMBL" id="MSDW01000001">
    <property type="protein sequence ID" value="OKY79037.1"/>
    <property type="molecule type" value="Genomic_DNA"/>
</dbReference>
<evidence type="ECO:0000256" key="3">
    <source>
        <dbReference type="PIRSR" id="PIRSR004976-51"/>
    </source>
</evidence>
<keyword evidence="2" id="KW-0479">Metal-binding</keyword>
<dbReference type="InterPro" id="IPR054306">
    <property type="entry name" value="TtuA-like_LIM_N"/>
</dbReference>
<organism evidence="6 7">
    <name type="scientific">Methanohalarchaeum thermophilum</name>
    <dbReference type="NCBI Taxonomy" id="1903181"/>
    <lineage>
        <taxon>Archaea</taxon>
        <taxon>Methanobacteriati</taxon>
        <taxon>Methanobacteriota</taxon>
        <taxon>Methanonatronarchaeia</taxon>
        <taxon>Methanonatronarchaeales</taxon>
        <taxon>Methanonatronarchaeaceae</taxon>
        <taxon>Candidatus Methanohalarchaeum</taxon>
    </lineage>
</organism>
<dbReference type="InParanoid" id="A0A1Q6DXF6"/>
<dbReference type="NCBIfam" id="TIGR00269">
    <property type="entry name" value="TIGR00269 family protein"/>
    <property type="match status" value="1"/>
</dbReference>
<dbReference type="InterPro" id="IPR014729">
    <property type="entry name" value="Rossmann-like_a/b/a_fold"/>
</dbReference>
<feature type="binding site" evidence="2">
    <location>
        <position position="24"/>
    </location>
    <ligand>
        <name>Zn(2+)</name>
        <dbReference type="ChEBI" id="CHEBI:29105"/>
        <label>1</label>
    </ligand>
</feature>
<keyword evidence="1" id="KW-0808">Transferase</keyword>
<feature type="binding site" evidence="2">
    <location>
        <position position="297"/>
    </location>
    <ligand>
        <name>Zn(2+)</name>
        <dbReference type="ChEBI" id="CHEBI:29105"/>
        <label>2</label>
    </ligand>
</feature>
<dbReference type="GO" id="GO:0002143">
    <property type="term" value="P:tRNA wobble position uridine thiolation"/>
    <property type="evidence" value="ECO:0007669"/>
    <property type="project" value="TreeGrafter"/>
</dbReference>
<feature type="binding site" evidence="2">
    <location>
        <position position="27"/>
    </location>
    <ligand>
        <name>Zn(2+)</name>
        <dbReference type="ChEBI" id="CHEBI:29105"/>
        <label>1</label>
    </ligand>
</feature>
<sequence length="304" mass="35074">MNPKCDKCSEDSIIYQSYSGLHLCKKHFIESVESKVMKYIRKHIDIGNEEKLCVALSGGKDSCVLLYLIDKIFGEWPNLDIISITIDEGIENYRDEAIEYSKSLCEFLDIKQYIYSFKEEIGYSLDEISDVVGKERTCRYCGILRRWLLNKKTKKKNVDKLAVGHNLDDESQSALMNFLSGENFRLNRVAAGPSKKDGFIPRIKPLREVPEKEIGLYAKVKEEVSSHFDECPYSDWALRGDVRDMLNWYEEKHPGTKYSVLRGVDRISKNLTKEENAKLQKCLRCGEPTNNQKCQACKLIENLN</sequence>
<evidence type="ECO:0000313" key="6">
    <source>
        <dbReference type="EMBL" id="OKY79037.1"/>
    </source>
</evidence>
<dbReference type="InterPro" id="IPR011063">
    <property type="entry name" value="TilS/TtcA_N"/>
</dbReference>
<comment type="caution">
    <text evidence="6">The sequence shown here is derived from an EMBL/GenBank/DDBJ whole genome shotgun (WGS) entry which is preliminary data.</text>
</comment>
<feature type="binding site" evidence="2">
    <location>
        <position position="8"/>
    </location>
    <ligand>
        <name>Zn(2+)</name>
        <dbReference type="ChEBI" id="CHEBI:29105"/>
        <label>1</label>
    </ligand>
</feature>
<feature type="binding site" evidence="3">
    <location>
        <position position="164"/>
    </location>
    <ligand>
        <name>ATP</name>
        <dbReference type="ChEBI" id="CHEBI:30616"/>
    </ligand>
</feature>
<keyword evidence="7" id="KW-1185">Reference proteome</keyword>
<dbReference type="Proteomes" id="UP000185744">
    <property type="component" value="Unassembled WGS sequence"/>
</dbReference>
<evidence type="ECO:0000259" key="5">
    <source>
        <dbReference type="Pfam" id="PF22082"/>
    </source>
</evidence>
<evidence type="ECO:0000259" key="4">
    <source>
        <dbReference type="Pfam" id="PF01171"/>
    </source>
</evidence>
<protein>
    <submittedName>
        <fullName evidence="6">tRNA(Ile)-lysidine synthase TilS/MesJ</fullName>
    </submittedName>
</protein>
<dbReference type="PANTHER" id="PTHR11807">
    <property type="entry name" value="ATPASES OF THE PP SUPERFAMILY-RELATED"/>
    <property type="match status" value="1"/>
</dbReference>
<dbReference type="GO" id="GO:0016740">
    <property type="term" value="F:transferase activity"/>
    <property type="evidence" value="ECO:0007669"/>
    <property type="project" value="UniProtKB-KW"/>
</dbReference>
<dbReference type="Gene3D" id="3.40.50.620">
    <property type="entry name" value="HUPs"/>
    <property type="match status" value="1"/>
</dbReference>
<feature type="binding site" evidence="2">
    <location>
        <position position="282"/>
    </location>
    <ligand>
        <name>Zn(2+)</name>
        <dbReference type="ChEBI" id="CHEBI:29105"/>
        <label>2</label>
    </ligand>
</feature>
<name>A0A1Q6DXF6_METT1</name>
<accession>A0A1Q6DXF6</accession>
<feature type="binding site" evidence="3">
    <location>
        <position position="61"/>
    </location>
    <ligand>
        <name>ATP</name>
        <dbReference type="ChEBI" id="CHEBI:30616"/>
    </ligand>
</feature>
<reference evidence="6" key="1">
    <citation type="submission" date="2016-12" db="EMBL/GenBank/DDBJ databases">
        <title>Discovery of methanogenic haloarchaea.</title>
        <authorList>
            <person name="Sorokin D.Y."/>
            <person name="Makarova K.S."/>
            <person name="Abbas B."/>
            <person name="Ferrer M."/>
            <person name="Golyshin P.N."/>
        </authorList>
    </citation>
    <scope>NUCLEOTIDE SEQUENCE [LARGE SCALE GENOMIC DNA]</scope>
    <source>
        <strain evidence="6">HMET1</strain>
    </source>
</reference>
<proteinExistence type="predicted"/>
<dbReference type="GO" id="GO:0002144">
    <property type="term" value="C:cytosolic tRNA wobble base thiouridylase complex"/>
    <property type="evidence" value="ECO:0007669"/>
    <property type="project" value="TreeGrafter"/>
</dbReference>
<dbReference type="SUPFAM" id="SSF52402">
    <property type="entry name" value="Adenine nucleotide alpha hydrolases-like"/>
    <property type="match status" value="1"/>
</dbReference>
<dbReference type="GO" id="GO:0046872">
    <property type="term" value="F:metal ion binding"/>
    <property type="evidence" value="ECO:0007669"/>
    <property type="project" value="UniProtKB-KW"/>
</dbReference>
<keyword evidence="3" id="KW-0067">ATP-binding</keyword>
<dbReference type="Pfam" id="PF22082">
    <property type="entry name" value="TtuA_LIM_N"/>
    <property type="match status" value="1"/>
</dbReference>
<evidence type="ECO:0000256" key="1">
    <source>
        <dbReference type="ARBA" id="ARBA00022679"/>
    </source>
</evidence>
<dbReference type="FunCoup" id="A0A1Q6DXF6">
    <property type="interactions" value="81"/>
</dbReference>
<dbReference type="PIRSF" id="PIRSF004976">
    <property type="entry name" value="ATPase_YdaO"/>
    <property type="match status" value="1"/>
</dbReference>
<keyword evidence="2" id="KW-0862">Zinc</keyword>
<feature type="binding site" evidence="2">
    <location>
        <position position="285"/>
    </location>
    <ligand>
        <name>Zn(2+)</name>
        <dbReference type="ChEBI" id="CHEBI:29105"/>
        <label>2</label>
    </ligand>
</feature>
<dbReference type="PROSITE" id="PS01263">
    <property type="entry name" value="UPF0021"/>
    <property type="match status" value="1"/>
</dbReference>
<feature type="binding site" evidence="3">
    <location>
        <begin position="55"/>
        <end position="57"/>
    </location>
    <ligand>
        <name>ATP</name>
        <dbReference type="ChEBI" id="CHEBI:30616"/>
    </ligand>
</feature>
<dbReference type="GO" id="GO:0005524">
    <property type="term" value="F:ATP binding"/>
    <property type="evidence" value="ECO:0007669"/>
    <property type="project" value="UniProtKB-KW"/>
</dbReference>
<keyword evidence="3" id="KW-0547">Nucleotide-binding</keyword>
<feature type="binding site" evidence="2">
    <location>
        <position position="294"/>
    </location>
    <ligand>
        <name>Zn(2+)</name>
        <dbReference type="ChEBI" id="CHEBI:29105"/>
        <label>2</label>
    </ligand>
</feature>
<dbReference type="PANTHER" id="PTHR11807:SF12">
    <property type="entry name" value="CYTOPLASMIC TRNA 2-THIOLATION PROTEIN 1"/>
    <property type="match status" value="1"/>
</dbReference>